<evidence type="ECO:0000313" key="2">
    <source>
        <dbReference type="Proteomes" id="UP001056120"/>
    </source>
</evidence>
<dbReference type="EMBL" id="CM042029">
    <property type="protein sequence ID" value="KAI3796684.1"/>
    <property type="molecule type" value="Genomic_DNA"/>
</dbReference>
<sequence length="1482" mass="166509">MLVVSTCLDHFNIYEDDLESTNLEPAIASLFRNLMQKPHFSMTFSGLMRDRSISETFLVNLSTALKLSACEKVGFGLSLLDSENNDVKTAGRKFCMSQCEALCDVHDTIDVVAADVLDVLKFLEQSEVLSKHVDSFKLMILQVWLNANSRFILADKAHDSKLLSQIDFRIVDPTEMPKETCASLFARMLGMTLISIFHENRTKLDSFTNATEGFQLRADVAFSLLMSCYRNTCQAPFPLAVVCGDVWENAESQLLFLKHAVSSQTEVFTFAHCKRQLEHVDHKFQADHASQPWLCLDLLEVLCQLAEEGHVTSIRSLMEFPLKNCPEVLLLGMAHVITSYNLLQHEVSKSVLPMLLEDSSKSGIILRLWRVNPLLLSRTLNDSLNSDPDNINRVVDLFQELEILLSVLDLVPMSLGIKLDIIASSKEFIDLEEWLSTNLSASEDIFFEECLKFVKEVKDNPSEVPSICKEAAPTFSKVDPINIVLKLHTELLASNKLPEQMESLYVTCMQNSPKMESIDVPDSSTSESYAVRLETKNSSSPSTGSTPGKVSLTSASSINTLLAASGNREISIEVPPSEIQDKILFIVNNLSDTNIEAKTKEFTAILEERYYPWFAQYLVMKRAGVELNFHNIYINFLEQTRSKQLNKEIVKASYENCKVLLRSDLLKSSVEERKLLKNLGGWLGKLTIGRNQALLAKHIDPKPLITEAYEKGSMIGVIPFISKILELCQSSAAYQLPNPWTMAILGLLVEIHAMPNLKANLTFEIEVLFKNLNVDMKEVKPTSLLKDKARITEGNPDFSERKIVEEVKSTVRYDVNQVELLAEAAGPSYQGGPSHIVYQPTVPASTISEFQSSVLEEHFLRFEFFSSHCSVLPMAMNKAVEELVSTIVQRSVSIASQTTIELTLKEPLRILLSTHLRNSVTGLNIVSEFLEDVMQRVIDAKLHLACASIEKNATEKGLIMVKKELTEQLSKRKKQKEASSSFISKAIEPSYTTSVAVDKSHVLLMKLEALIANDATEAQIQSLSAEVRAVILKCIRKDEAALAVAQNVFEGLYENAFNAANINSRLTILAAICDVNKLVGKELTGWVLHSDDRKFNKDITVGLIRRRLLNLAEYSFHMARLINIGKNGIAIEFAISLVKTLETSDARVISELRNVTDALAKVTYRPVARNDDYHAMGSYESDPLHGQVSMLLAEWCRMHDHPGVSDAVRAHYVQEVYRNVLSKSDDMPNRFFCTLLELVISHYRQSQMNSSPLQFHNQERVPSFLAIDIYTDLVFSILKVLTGIVGFITKDENEKKAPFDSRPYFRLFINFINHLSTNSAIDDADFEASVVIAISSSFHALQPAKVPEFSFAWVELVSLKDFMPKLVSEDNQKGWSYFQCLLIDLLQFMEPLLRDGELTEPVRVLYSGTLRMLAVLSHDFPKFICYYHFSLCKAISPQCTELRNIVLSALPHNMRIPRPEHPLLEGQSAVIDKSTTLPSSQL</sequence>
<organism evidence="1 2">
    <name type="scientific">Smallanthus sonchifolius</name>
    <dbReference type="NCBI Taxonomy" id="185202"/>
    <lineage>
        <taxon>Eukaryota</taxon>
        <taxon>Viridiplantae</taxon>
        <taxon>Streptophyta</taxon>
        <taxon>Embryophyta</taxon>
        <taxon>Tracheophyta</taxon>
        <taxon>Spermatophyta</taxon>
        <taxon>Magnoliopsida</taxon>
        <taxon>eudicotyledons</taxon>
        <taxon>Gunneridae</taxon>
        <taxon>Pentapetalae</taxon>
        <taxon>asterids</taxon>
        <taxon>campanulids</taxon>
        <taxon>Asterales</taxon>
        <taxon>Asteraceae</taxon>
        <taxon>Asteroideae</taxon>
        <taxon>Heliantheae alliance</taxon>
        <taxon>Millerieae</taxon>
        <taxon>Smallanthus</taxon>
    </lineage>
</organism>
<evidence type="ECO:0000313" key="1">
    <source>
        <dbReference type="EMBL" id="KAI3796684.1"/>
    </source>
</evidence>
<keyword evidence="2" id="KW-1185">Reference proteome</keyword>
<proteinExistence type="predicted"/>
<name>A0ACB9HLT7_9ASTR</name>
<reference evidence="1 2" key="2">
    <citation type="journal article" date="2022" name="Mol. Ecol. Resour.">
        <title>The genomes of chicory, endive, great burdock and yacon provide insights into Asteraceae paleo-polyploidization history and plant inulin production.</title>
        <authorList>
            <person name="Fan W."/>
            <person name="Wang S."/>
            <person name="Wang H."/>
            <person name="Wang A."/>
            <person name="Jiang F."/>
            <person name="Liu H."/>
            <person name="Zhao H."/>
            <person name="Xu D."/>
            <person name="Zhang Y."/>
        </authorList>
    </citation>
    <scope>NUCLEOTIDE SEQUENCE [LARGE SCALE GENOMIC DNA]</scope>
    <source>
        <strain evidence="2">cv. Yunnan</strain>
        <tissue evidence="1">Leaves</tissue>
    </source>
</reference>
<protein>
    <submittedName>
        <fullName evidence="1">Uncharacterized protein</fullName>
    </submittedName>
</protein>
<comment type="caution">
    <text evidence="1">The sequence shown here is derived from an EMBL/GenBank/DDBJ whole genome shotgun (WGS) entry which is preliminary data.</text>
</comment>
<dbReference type="Proteomes" id="UP001056120">
    <property type="component" value="Linkage Group LG12"/>
</dbReference>
<gene>
    <name evidence="1" type="ORF">L1987_39363</name>
</gene>
<accession>A0ACB9HLT7</accession>
<reference evidence="2" key="1">
    <citation type="journal article" date="2022" name="Mol. Ecol. Resour.">
        <title>The genomes of chicory, endive, great burdock and yacon provide insights into Asteraceae palaeo-polyploidization history and plant inulin production.</title>
        <authorList>
            <person name="Fan W."/>
            <person name="Wang S."/>
            <person name="Wang H."/>
            <person name="Wang A."/>
            <person name="Jiang F."/>
            <person name="Liu H."/>
            <person name="Zhao H."/>
            <person name="Xu D."/>
            <person name="Zhang Y."/>
        </authorList>
    </citation>
    <scope>NUCLEOTIDE SEQUENCE [LARGE SCALE GENOMIC DNA]</scope>
    <source>
        <strain evidence="2">cv. Yunnan</strain>
    </source>
</reference>